<accession>A0ABD7Z4G8</accession>
<protein>
    <recommendedName>
        <fullName evidence="4">Lipoprotein</fullName>
    </recommendedName>
</protein>
<dbReference type="Proteomes" id="UP001229773">
    <property type="component" value="Chromosome"/>
</dbReference>
<feature type="chain" id="PRO_5044824543" description="Lipoprotein" evidence="1">
    <location>
        <begin position="21"/>
        <end position="41"/>
    </location>
</feature>
<name>A0ABD7Z4G8_9NEIS</name>
<evidence type="ECO:0008006" key="4">
    <source>
        <dbReference type="Google" id="ProtNLM"/>
    </source>
</evidence>
<gene>
    <name evidence="2" type="ORF">RAM05_01275</name>
</gene>
<evidence type="ECO:0000313" key="2">
    <source>
        <dbReference type="EMBL" id="WLS98678.1"/>
    </source>
</evidence>
<reference evidence="2 3" key="1">
    <citation type="submission" date="2023-08" db="EMBL/GenBank/DDBJ databases">
        <title>Complete genome sequences of 12 bacterial strains from the honey bee gut, resolved with long-read nanopore sequencing.</title>
        <authorList>
            <person name="Kwong W.K."/>
            <person name="Acheampong S."/>
            <person name="Polat M.F."/>
        </authorList>
    </citation>
    <scope>NUCLEOTIDE SEQUENCE [LARGE SCALE GENOMIC DNA]</scope>
    <source>
        <strain evidence="3">wkB9</strain>
    </source>
</reference>
<evidence type="ECO:0000313" key="3">
    <source>
        <dbReference type="Proteomes" id="UP001229773"/>
    </source>
</evidence>
<dbReference type="GeneID" id="77100014"/>
<evidence type="ECO:0000256" key="1">
    <source>
        <dbReference type="SAM" id="SignalP"/>
    </source>
</evidence>
<keyword evidence="1" id="KW-0732">Signal</keyword>
<sequence length="41" mass="4122">MKKLLGIGAVLAALLLTACATTNSDTKAAPYSDVQAAVESN</sequence>
<feature type="signal peptide" evidence="1">
    <location>
        <begin position="1"/>
        <end position="20"/>
    </location>
</feature>
<dbReference type="RefSeq" id="WP_255454304.1">
    <property type="nucleotide sequence ID" value="NZ_CP132374.1"/>
</dbReference>
<dbReference type="PROSITE" id="PS51257">
    <property type="entry name" value="PROKAR_LIPOPROTEIN"/>
    <property type="match status" value="1"/>
</dbReference>
<proteinExistence type="predicted"/>
<dbReference type="EMBL" id="CP132375">
    <property type="protein sequence ID" value="WLS98678.1"/>
    <property type="molecule type" value="Genomic_DNA"/>
</dbReference>
<organism evidence="2 3">
    <name type="scientific">Snodgrassella alvi</name>
    <dbReference type="NCBI Taxonomy" id="1196083"/>
    <lineage>
        <taxon>Bacteria</taxon>
        <taxon>Pseudomonadati</taxon>
        <taxon>Pseudomonadota</taxon>
        <taxon>Betaproteobacteria</taxon>
        <taxon>Neisseriales</taxon>
        <taxon>Neisseriaceae</taxon>
        <taxon>Snodgrassella</taxon>
    </lineage>
</organism>
<dbReference type="AlphaFoldDB" id="A0ABD7Z4G8"/>